<keyword evidence="1" id="KW-0472">Membrane</keyword>
<feature type="transmembrane region" description="Helical" evidence="1">
    <location>
        <begin position="315"/>
        <end position="334"/>
    </location>
</feature>
<sequence length="558" mass="59082">MPEPAVIETTGARRARAWFAIALGTLLITLVAGLLVPVYSDETGWRFQERAGIDGFDILFSDLCGPNTIATAPWHMMTVRWFSAAANLTFASPFFIRLEGVLCALAWLVMVGLLLLRLEPARERRLQLGTIAAGLLSLGTLPFLLVLSRPEQPLILTTALILLVTFWRPPSHTITPFSALAKIAPIVILTVIAQSYHMKGVLYAVIACTAILVCAQGPRTLLPRALGLAAVITVMLASAHYWTARLACPGNAAIAAMYAHENVASALAEGKGLGNAVQTLLAGASPLNYVALTVPTGAPMSSWLPPGHVPTLVTVVYRLGLPLCWGAAIVAALLSLTMHIRANGLRSLFEPRPLLALALLGCVAIWGASQLNRNVYEAGHVLPALVLATLLALTLPRAARGRWMARATVGVTIIGAASQLFLLAAFVPPLAAAAHTPGYVSGQPYSASIADYAPVRQDIHSAMVAAGIPQGRTLNRVMVDEVTYLALQDTRLPIHRLGVLSVWNGGLADPVGYLLSRGSDGIVIGCHLLPARLRQAAARSGPICALSAKTLDRLRGAP</sequence>
<feature type="transmembrane region" description="Helical" evidence="1">
    <location>
        <begin position="354"/>
        <end position="372"/>
    </location>
</feature>
<evidence type="ECO:0008006" key="4">
    <source>
        <dbReference type="Google" id="ProtNLM"/>
    </source>
</evidence>
<gene>
    <name evidence="2" type="ORF">POM99_00330</name>
</gene>
<feature type="transmembrane region" description="Helical" evidence="1">
    <location>
        <begin position="94"/>
        <end position="116"/>
    </location>
</feature>
<feature type="transmembrane region" description="Helical" evidence="1">
    <location>
        <begin position="378"/>
        <end position="395"/>
    </location>
</feature>
<accession>A0ABT6CCU5</accession>
<evidence type="ECO:0000313" key="2">
    <source>
        <dbReference type="EMBL" id="MDF8331636.1"/>
    </source>
</evidence>
<evidence type="ECO:0000313" key="3">
    <source>
        <dbReference type="Proteomes" id="UP001222770"/>
    </source>
</evidence>
<dbReference type="Proteomes" id="UP001222770">
    <property type="component" value="Unassembled WGS sequence"/>
</dbReference>
<protein>
    <recommendedName>
        <fullName evidence="4">Glycosyltransferase RgtA/B/C/D-like domain-containing protein</fullName>
    </recommendedName>
</protein>
<reference evidence="2 3" key="1">
    <citation type="submission" date="2023-03" db="EMBL/GenBank/DDBJ databases">
        <title>Novosphingobium cyanobacteriorum sp. nov., isolated from a eutrophic reservoir during the Microcystis bloom period.</title>
        <authorList>
            <person name="Kang M."/>
            <person name="Le V."/>
            <person name="Ko S.-R."/>
            <person name="Lee S.-A."/>
            <person name="Ahn C.-Y."/>
        </authorList>
    </citation>
    <scope>NUCLEOTIDE SEQUENCE [LARGE SCALE GENOMIC DNA]</scope>
    <source>
        <strain evidence="2 3">HBC54</strain>
    </source>
</reference>
<feature type="transmembrane region" description="Helical" evidence="1">
    <location>
        <begin position="177"/>
        <end position="194"/>
    </location>
</feature>
<comment type="caution">
    <text evidence="2">The sequence shown here is derived from an EMBL/GenBank/DDBJ whole genome shotgun (WGS) entry which is preliminary data.</text>
</comment>
<keyword evidence="1" id="KW-1133">Transmembrane helix</keyword>
<dbReference type="RefSeq" id="WP_277274742.1">
    <property type="nucleotide sequence ID" value="NZ_JAROCY010000001.1"/>
</dbReference>
<keyword evidence="3" id="KW-1185">Reference proteome</keyword>
<feature type="transmembrane region" description="Helical" evidence="1">
    <location>
        <begin position="225"/>
        <end position="242"/>
    </location>
</feature>
<evidence type="ECO:0000256" key="1">
    <source>
        <dbReference type="SAM" id="Phobius"/>
    </source>
</evidence>
<keyword evidence="1" id="KW-0812">Transmembrane</keyword>
<feature type="transmembrane region" description="Helical" evidence="1">
    <location>
        <begin position="17"/>
        <end position="39"/>
    </location>
</feature>
<proteinExistence type="predicted"/>
<feature type="transmembrane region" description="Helical" evidence="1">
    <location>
        <begin position="407"/>
        <end position="427"/>
    </location>
</feature>
<feature type="transmembrane region" description="Helical" evidence="1">
    <location>
        <begin position="128"/>
        <end position="147"/>
    </location>
</feature>
<organism evidence="2 3">
    <name type="scientific">Novosphingobium cyanobacteriorum</name>
    <dbReference type="NCBI Taxonomy" id="3024215"/>
    <lineage>
        <taxon>Bacteria</taxon>
        <taxon>Pseudomonadati</taxon>
        <taxon>Pseudomonadota</taxon>
        <taxon>Alphaproteobacteria</taxon>
        <taxon>Sphingomonadales</taxon>
        <taxon>Sphingomonadaceae</taxon>
        <taxon>Novosphingobium</taxon>
    </lineage>
</organism>
<feature type="transmembrane region" description="Helical" evidence="1">
    <location>
        <begin position="200"/>
        <end position="218"/>
    </location>
</feature>
<dbReference type="EMBL" id="JAROCY010000001">
    <property type="protein sequence ID" value="MDF8331636.1"/>
    <property type="molecule type" value="Genomic_DNA"/>
</dbReference>
<name>A0ABT6CCU5_9SPHN</name>